<dbReference type="PROSITE" id="PS00705">
    <property type="entry name" value="PROK_CO2_ANHYDRASE_2"/>
    <property type="match status" value="1"/>
</dbReference>
<feature type="binding site" evidence="9">
    <location>
        <position position="45"/>
    </location>
    <ligand>
        <name>Zn(2+)</name>
        <dbReference type="ChEBI" id="CHEBI:29105"/>
    </ligand>
</feature>
<keyword evidence="6 10" id="KW-0456">Lyase</keyword>
<gene>
    <name evidence="11" type="ordered locus">DEFDS_1936</name>
</gene>
<dbReference type="HOGENOM" id="CLU_053879_5_3_0"/>
<name>D3P9J7_DEFDS</name>
<feature type="binding site" evidence="9">
    <location>
        <position position="43"/>
    </location>
    <ligand>
        <name>Zn(2+)</name>
        <dbReference type="ChEBI" id="CHEBI:29105"/>
    </ligand>
</feature>
<dbReference type="CDD" id="cd00884">
    <property type="entry name" value="beta_CA_cladeB"/>
    <property type="match status" value="1"/>
</dbReference>
<evidence type="ECO:0000313" key="12">
    <source>
        <dbReference type="Proteomes" id="UP000001520"/>
    </source>
</evidence>
<comment type="cofactor">
    <cofactor evidence="9">
        <name>Zn(2+)</name>
        <dbReference type="ChEBI" id="CHEBI:29105"/>
    </cofactor>
    <text evidence="9">Binds 1 zinc ion per subunit.</text>
</comment>
<comment type="similarity">
    <text evidence="1 10">Belongs to the beta-class carbonic anhydrase family.</text>
</comment>
<proteinExistence type="inferred from homology"/>
<evidence type="ECO:0000256" key="5">
    <source>
        <dbReference type="ARBA" id="ARBA00022833"/>
    </source>
</evidence>
<dbReference type="PANTHER" id="PTHR11002:SF76">
    <property type="entry name" value="CARBONIC ANHYDRASE"/>
    <property type="match status" value="1"/>
</dbReference>
<dbReference type="GO" id="GO:0004089">
    <property type="term" value="F:carbonate dehydratase activity"/>
    <property type="evidence" value="ECO:0007669"/>
    <property type="project" value="UniProtKB-UniRule"/>
</dbReference>
<keyword evidence="5 9" id="KW-0862">Zinc</keyword>
<dbReference type="PROSITE" id="PS00704">
    <property type="entry name" value="PROK_CO2_ANHYDRASE_1"/>
    <property type="match status" value="1"/>
</dbReference>
<dbReference type="GO" id="GO:0008270">
    <property type="term" value="F:zinc ion binding"/>
    <property type="evidence" value="ECO:0007669"/>
    <property type="project" value="UniProtKB-UniRule"/>
</dbReference>
<dbReference type="SMART" id="SM00947">
    <property type="entry name" value="Pro_CA"/>
    <property type="match status" value="1"/>
</dbReference>
<dbReference type="eggNOG" id="COG0288">
    <property type="taxonomic scope" value="Bacteria"/>
</dbReference>
<evidence type="ECO:0000256" key="4">
    <source>
        <dbReference type="ARBA" id="ARBA00022723"/>
    </source>
</evidence>
<dbReference type="EMBL" id="AP011529">
    <property type="protein sequence ID" value="BAI81387.1"/>
    <property type="molecule type" value="Genomic_DNA"/>
</dbReference>
<dbReference type="FunFam" id="3.40.1050.10:FF:000003">
    <property type="entry name" value="Carbonic anhydrase"/>
    <property type="match status" value="1"/>
</dbReference>
<evidence type="ECO:0000256" key="8">
    <source>
        <dbReference type="ARBA" id="ARBA00048348"/>
    </source>
</evidence>
<dbReference type="AlphaFoldDB" id="D3P9J7"/>
<keyword evidence="4 9" id="KW-0479">Metal-binding</keyword>
<dbReference type="InterPro" id="IPR036874">
    <property type="entry name" value="Carbonic_anhydrase_sf"/>
</dbReference>
<dbReference type="KEGG" id="ddf:DEFDS_1936"/>
<dbReference type="PANTHER" id="PTHR11002">
    <property type="entry name" value="CARBONIC ANHYDRASE"/>
    <property type="match status" value="1"/>
</dbReference>
<comment type="catalytic activity">
    <reaction evidence="8 10">
        <text>hydrogencarbonate + H(+) = CO2 + H2O</text>
        <dbReference type="Rhea" id="RHEA:10748"/>
        <dbReference type="ChEBI" id="CHEBI:15377"/>
        <dbReference type="ChEBI" id="CHEBI:15378"/>
        <dbReference type="ChEBI" id="CHEBI:16526"/>
        <dbReference type="ChEBI" id="CHEBI:17544"/>
        <dbReference type="EC" id="4.2.1.1"/>
    </reaction>
</comment>
<dbReference type="SUPFAM" id="SSF53056">
    <property type="entry name" value="beta-carbonic anhydrase, cab"/>
    <property type="match status" value="1"/>
</dbReference>
<sequence length="211" mass="24573">MQKSIEKLLKGVFEFKEKDFEKLRDIYIELKDKQKPHTLFIGCSDSRVIPNLITKTLPGELFIIRNVANIVPPYRIAKDYAGTTAAIEYAVNILEVENIIVCGHSNCGGCNTLLNGIKKLDNLPNIREWLKISEPILNELKNIEIHHTEYLQLFVEQNNIVHQIKNLLTYPYIKKKVLDKKLQIFGWHYIIQTGDIFTFNFEKQKFEPLTQ</sequence>
<dbReference type="GO" id="GO:0015976">
    <property type="term" value="P:carbon utilization"/>
    <property type="evidence" value="ECO:0007669"/>
    <property type="project" value="InterPro"/>
</dbReference>
<evidence type="ECO:0000256" key="9">
    <source>
        <dbReference type="PIRSR" id="PIRSR601765-1"/>
    </source>
</evidence>
<protein>
    <recommendedName>
        <fullName evidence="3 10">Carbonic anhydrase</fullName>
        <ecNumber evidence="2 10">4.2.1.1</ecNumber>
    </recommendedName>
    <alternativeName>
        <fullName evidence="7 10">Carbonate dehydratase</fullName>
    </alternativeName>
</protein>
<dbReference type="STRING" id="639282.DEFDS_1936"/>
<dbReference type="Gene3D" id="3.40.1050.10">
    <property type="entry name" value="Carbonic anhydrase"/>
    <property type="match status" value="1"/>
</dbReference>
<comment type="function">
    <text evidence="10">Reversible hydration of carbon dioxide.</text>
</comment>
<feature type="binding site" evidence="9">
    <location>
        <position position="107"/>
    </location>
    <ligand>
        <name>Zn(2+)</name>
        <dbReference type="ChEBI" id="CHEBI:29105"/>
    </ligand>
</feature>
<organism evidence="11 12">
    <name type="scientific">Deferribacter desulfuricans (strain DSM 14783 / JCM 11476 / NBRC 101012 / SSM1)</name>
    <dbReference type="NCBI Taxonomy" id="639282"/>
    <lineage>
        <taxon>Bacteria</taxon>
        <taxon>Pseudomonadati</taxon>
        <taxon>Deferribacterota</taxon>
        <taxon>Deferribacteres</taxon>
        <taxon>Deferribacterales</taxon>
        <taxon>Deferribacteraceae</taxon>
        <taxon>Deferribacter</taxon>
    </lineage>
</organism>
<dbReference type="EC" id="4.2.1.1" evidence="2 10"/>
<evidence type="ECO:0000256" key="10">
    <source>
        <dbReference type="RuleBase" id="RU003956"/>
    </source>
</evidence>
<keyword evidence="12" id="KW-1185">Reference proteome</keyword>
<dbReference type="RefSeq" id="WP_013008632.1">
    <property type="nucleotide sequence ID" value="NC_013939.1"/>
</dbReference>
<evidence type="ECO:0000256" key="1">
    <source>
        <dbReference type="ARBA" id="ARBA00006217"/>
    </source>
</evidence>
<accession>D3P9J7</accession>
<evidence type="ECO:0000256" key="7">
    <source>
        <dbReference type="ARBA" id="ARBA00031969"/>
    </source>
</evidence>
<evidence type="ECO:0000256" key="3">
    <source>
        <dbReference type="ARBA" id="ARBA00014628"/>
    </source>
</evidence>
<evidence type="ECO:0000256" key="6">
    <source>
        <dbReference type="ARBA" id="ARBA00023239"/>
    </source>
</evidence>
<dbReference type="Proteomes" id="UP000001520">
    <property type="component" value="Chromosome"/>
</dbReference>
<dbReference type="InterPro" id="IPR045066">
    <property type="entry name" value="Beta_CA_cladeB"/>
</dbReference>
<evidence type="ECO:0000256" key="2">
    <source>
        <dbReference type="ARBA" id="ARBA00012925"/>
    </source>
</evidence>
<evidence type="ECO:0000313" key="11">
    <source>
        <dbReference type="EMBL" id="BAI81387.1"/>
    </source>
</evidence>
<dbReference type="InterPro" id="IPR015892">
    <property type="entry name" value="Carbonic_anhydrase_CS"/>
</dbReference>
<dbReference type="Pfam" id="PF00484">
    <property type="entry name" value="Pro_CA"/>
    <property type="match status" value="1"/>
</dbReference>
<reference evidence="11 12" key="1">
    <citation type="journal article" date="2010" name="DNA Res.">
        <title>Bacterial lifestyle in a deep-sea hydrothermal vent chimney revealed by the genome sequence of the thermophilic bacterium Deferribacter desulfuricans SSM1.</title>
        <authorList>
            <person name="Takaki Y."/>
            <person name="Shimamura S."/>
            <person name="Nakagawa S."/>
            <person name="Fukuhara Y."/>
            <person name="Horikawa H."/>
            <person name="Ankai A."/>
            <person name="Harada T."/>
            <person name="Hosoyama A."/>
            <person name="Oguchi A."/>
            <person name="Fukui S."/>
            <person name="Fujita N."/>
            <person name="Takami H."/>
            <person name="Takai K."/>
        </authorList>
    </citation>
    <scope>NUCLEOTIDE SEQUENCE [LARGE SCALE GENOMIC DNA]</scope>
    <source>
        <strain evidence="12">DSM 14783 / JCM 11476 / NBRC 101012 / SSM1</strain>
    </source>
</reference>
<dbReference type="InterPro" id="IPR001765">
    <property type="entry name" value="Carbonic_anhydrase"/>
</dbReference>
<feature type="binding site" evidence="9">
    <location>
        <position position="104"/>
    </location>
    <ligand>
        <name>Zn(2+)</name>
        <dbReference type="ChEBI" id="CHEBI:29105"/>
    </ligand>
</feature>